<evidence type="ECO:0000313" key="3">
    <source>
        <dbReference type="Proteomes" id="UP000267017"/>
    </source>
</evidence>
<protein>
    <submittedName>
        <fullName evidence="2">HD-GYP domain-containing protein</fullName>
    </submittedName>
</protein>
<dbReference type="Proteomes" id="UP000267017">
    <property type="component" value="Unassembled WGS sequence"/>
</dbReference>
<sequence>MRLIPVGSLQAGMKLGKKIYNEDGVVLLSENAELTDAIIRRLKTHGLDFVYVADPRTDDLAVQDMIEDETRRQALAEIRTQFRNWAAPSVKGVVYPYLGKKFTGIIESILDDLSARDDAMIMMMNINSMDHYLYRHSLNVCVYTLLLGQIHGYNKDELTMLGLGAMLHDVGKTKLPLSLLNKPSRLTDEEFKQIQLHPELGFKMLKDEPGIPLISAHCAYQHHEKIDGSGYPRGLRGEEIHEFARWIAITDAYDAMTTHRVYRKAMLPHQALEVLYAGCGDWYEKSKLEVFRDRVAIYPLGMTVKLSTGESGVVVKIHGHMPQRPVVRVITDPLGEDLKSPYEVDLSVRFSVVITEIDGMGMVINHDRNE</sequence>
<dbReference type="EMBL" id="RRCN01000001">
    <property type="protein sequence ID" value="RRJ64531.1"/>
    <property type="molecule type" value="Genomic_DNA"/>
</dbReference>
<dbReference type="Pfam" id="PF13487">
    <property type="entry name" value="HD_5"/>
    <property type="match status" value="1"/>
</dbReference>
<reference evidence="2 3" key="1">
    <citation type="submission" date="2018-11" db="EMBL/GenBank/DDBJ databases">
        <title>Genome sequencing of Paenibacillus sp. KCOM 3021 (= ChDC PVNT-B20).</title>
        <authorList>
            <person name="Kook J.-K."/>
            <person name="Park S.-N."/>
            <person name="Lim Y.K."/>
        </authorList>
    </citation>
    <scope>NUCLEOTIDE SEQUENCE [LARGE SCALE GENOMIC DNA]</scope>
    <source>
        <strain evidence="2 3">KCOM 3021</strain>
    </source>
</reference>
<dbReference type="SUPFAM" id="SSF109604">
    <property type="entry name" value="HD-domain/PDEase-like"/>
    <property type="match status" value="1"/>
</dbReference>
<dbReference type="RefSeq" id="WP_128632336.1">
    <property type="nucleotide sequence ID" value="NZ_RRCN01000001.1"/>
</dbReference>
<dbReference type="PANTHER" id="PTHR43155">
    <property type="entry name" value="CYCLIC DI-GMP PHOSPHODIESTERASE PA4108-RELATED"/>
    <property type="match status" value="1"/>
</dbReference>
<organism evidence="2 3">
    <name type="scientific">Paenibacillus oralis</name>
    <dbReference type="NCBI Taxonomy" id="2490856"/>
    <lineage>
        <taxon>Bacteria</taxon>
        <taxon>Bacillati</taxon>
        <taxon>Bacillota</taxon>
        <taxon>Bacilli</taxon>
        <taxon>Bacillales</taxon>
        <taxon>Paenibacillaceae</taxon>
        <taxon>Paenibacillus</taxon>
    </lineage>
</organism>
<evidence type="ECO:0000313" key="2">
    <source>
        <dbReference type="EMBL" id="RRJ64531.1"/>
    </source>
</evidence>
<dbReference type="AlphaFoldDB" id="A0A3P3U2H2"/>
<accession>A0A3P3U2H2</accession>
<feature type="domain" description="HD-GYP" evidence="1">
    <location>
        <begin position="111"/>
        <end position="307"/>
    </location>
</feature>
<dbReference type="SMART" id="SM00471">
    <property type="entry name" value="HDc"/>
    <property type="match status" value="1"/>
</dbReference>
<dbReference type="InterPro" id="IPR037522">
    <property type="entry name" value="HD_GYP_dom"/>
</dbReference>
<dbReference type="Gene3D" id="1.10.3210.10">
    <property type="entry name" value="Hypothetical protein af1432"/>
    <property type="match status" value="1"/>
</dbReference>
<dbReference type="CDD" id="cd00077">
    <property type="entry name" value="HDc"/>
    <property type="match status" value="1"/>
</dbReference>
<dbReference type="PROSITE" id="PS51832">
    <property type="entry name" value="HD_GYP"/>
    <property type="match status" value="1"/>
</dbReference>
<gene>
    <name evidence="2" type="ORF">EHV15_17560</name>
</gene>
<dbReference type="InterPro" id="IPR003607">
    <property type="entry name" value="HD/PDEase_dom"/>
</dbReference>
<proteinExistence type="predicted"/>
<dbReference type="PANTHER" id="PTHR43155:SF2">
    <property type="entry name" value="CYCLIC DI-GMP PHOSPHODIESTERASE PA4108"/>
    <property type="match status" value="1"/>
</dbReference>
<name>A0A3P3U2H2_9BACL</name>
<keyword evidence="3" id="KW-1185">Reference proteome</keyword>
<comment type="caution">
    <text evidence="2">The sequence shown here is derived from an EMBL/GenBank/DDBJ whole genome shotgun (WGS) entry which is preliminary data.</text>
</comment>
<dbReference type="OrthoDB" id="9759601at2"/>
<evidence type="ECO:0000259" key="1">
    <source>
        <dbReference type="PROSITE" id="PS51832"/>
    </source>
</evidence>